<accession>A0A830GTN6</accession>
<name>A0A830GTN6_9CREN</name>
<keyword evidence="4" id="KW-0411">Iron-sulfur</keyword>
<evidence type="ECO:0000256" key="2">
    <source>
        <dbReference type="ARBA" id="ARBA00022723"/>
    </source>
</evidence>
<evidence type="ECO:0000256" key="1">
    <source>
        <dbReference type="ARBA" id="ARBA00022485"/>
    </source>
</evidence>
<keyword evidence="2" id="KW-0479">Metal-binding</keyword>
<dbReference type="PANTHER" id="PTHR43687">
    <property type="entry name" value="ADENYLYLSULFATE REDUCTASE, BETA SUBUNIT"/>
    <property type="match status" value="1"/>
</dbReference>
<dbReference type="Pfam" id="PF00037">
    <property type="entry name" value="Fer4"/>
    <property type="match status" value="1"/>
</dbReference>
<dbReference type="GO" id="GO:0046872">
    <property type="term" value="F:metal ion binding"/>
    <property type="evidence" value="ECO:0007669"/>
    <property type="project" value="UniProtKB-KW"/>
</dbReference>
<dbReference type="PROSITE" id="PS00198">
    <property type="entry name" value="4FE4S_FER_1"/>
    <property type="match status" value="1"/>
</dbReference>
<evidence type="ECO:0000256" key="4">
    <source>
        <dbReference type="ARBA" id="ARBA00023014"/>
    </source>
</evidence>
<organism evidence="6 7">
    <name type="scientific">Thermocladium modestius</name>
    <dbReference type="NCBI Taxonomy" id="62609"/>
    <lineage>
        <taxon>Archaea</taxon>
        <taxon>Thermoproteota</taxon>
        <taxon>Thermoprotei</taxon>
        <taxon>Thermoproteales</taxon>
        <taxon>Thermoproteaceae</taxon>
        <taxon>Thermocladium</taxon>
    </lineage>
</organism>
<dbReference type="EMBL" id="BMNL01000001">
    <property type="protein sequence ID" value="GGP19991.1"/>
    <property type="molecule type" value="Genomic_DNA"/>
</dbReference>
<dbReference type="GO" id="GO:0016491">
    <property type="term" value="F:oxidoreductase activity"/>
    <property type="evidence" value="ECO:0007669"/>
    <property type="project" value="UniProtKB-ARBA"/>
</dbReference>
<feature type="domain" description="4Fe-4S ferredoxin-type" evidence="5">
    <location>
        <begin position="15"/>
        <end position="44"/>
    </location>
</feature>
<comment type="caution">
    <text evidence="6">The sequence shown here is derived from an EMBL/GenBank/DDBJ whole genome shotgun (WGS) entry which is preliminary data.</text>
</comment>
<dbReference type="InterPro" id="IPR017896">
    <property type="entry name" value="4Fe4S_Fe-S-bd"/>
</dbReference>
<dbReference type="Gene3D" id="3.30.70.20">
    <property type="match status" value="1"/>
</dbReference>
<evidence type="ECO:0000313" key="7">
    <source>
        <dbReference type="Proteomes" id="UP000610960"/>
    </source>
</evidence>
<sequence>MSKAWHGVDRSRYVWYPKIDYDKCSGCGLCILTCGNDVFRWTNKGVPLVANPGSCVLGCTTCAKLCPEDAISFPSDPRRFLQGIIVKEKIFPTVKKELAERLIKYPDHRVQSRAIKLSEGLHEMRQ</sequence>
<dbReference type="SUPFAM" id="SSF54862">
    <property type="entry name" value="4Fe-4S ferredoxins"/>
    <property type="match status" value="1"/>
</dbReference>
<dbReference type="GO" id="GO:0051539">
    <property type="term" value="F:4 iron, 4 sulfur cluster binding"/>
    <property type="evidence" value="ECO:0007669"/>
    <property type="project" value="UniProtKB-KW"/>
</dbReference>
<keyword evidence="3" id="KW-0408">Iron</keyword>
<reference evidence="6" key="1">
    <citation type="journal article" date="2014" name="Int. J. Syst. Evol. Microbiol.">
        <title>Complete genome sequence of Corynebacterium casei LMG S-19264T (=DSM 44701T), isolated from a smear-ripened cheese.</title>
        <authorList>
            <consortium name="US DOE Joint Genome Institute (JGI-PGF)"/>
            <person name="Walter F."/>
            <person name="Albersmeier A."/>
            <person name="Kalinowski J."/>
            <person name="Ruckert C."/>
        </authorList>
    </citation>
    <scope>NUCLEOTIDE SEQUENCE</scope>
    <source>
        <strain evidence="6">JCM 10088</strain>
    </source>
</reference>
<feature type="domain" description="4Fe-4S ferredoxin-type" evidence="5">
    <location>
        <begin position="45"/>
        <end position="76"/>
    </location>
</feature>
<evidence type="ECO:0000259" key="5">
    <source>
        <dbReference type="PROSITE" id="PS51379"/>
    </source>
</evidence>
<gene>
    <name evidence="6" type="ORF">GCM10007981_06060</name>
</gene>
<keyword evidence="1" id="KW-0004">4Fe-4S</keyword>
<dbReference type="InterPro" id="IPR017900">
    <property type="entry name" value="4Fe4S_Fe_S_CS"/>
</dbReference>
<keyword evidence="7" id="KW-1185">Reference proteome</keyword>
<dbReference type="OrthoDB" id="23833at2157"/>
<evidence type="ECO:0000256" key="3">
    <source>
        <dbReference type="ARBA" id="ARBA00023004"/>
    </source>
</evidence>
<dbReference type="PROSITE" id="PS51379">
    <property type="entry name" value="4FE4S_FER_2"/>
    <property type="match status" value="2"/>
</dbReference>
<evidence type="ECO:0000313" key="6">
    <source>
        <dbReference type="EMBL" id="GGP19991.1"/>
    </source>
</evidence>
<protein>
    <recommendedName>
        <fullName evidence="5">4Fe-4S ferredoxin-type domain-containing protein</fullName>
    </recommendedName>
</protein>
<reference evidence="6" key="2">
    <citation type="submission" date="2020-09" db="EMBL/GenBank/DDBJ databases">
        <authorList>
            <person name="Sun Q."/>
            <person name="Ohkuma M."/>
        </authorList>
    </citation>
    <scope>NUCLEOTIDE SEQUENCE</scope>
    <source>
        <strain evidence="6">JCM 10088</strain>
    </source>
</reference>
<dbReference type="AlphaFoldDB" id="A0A830GTN6"/>
<dbReference type="RefSeq" id="WP_188595951.1">
    <property type="nucleotide sequence ID" value="NZ_BMNL01000001.1"/>
</dbReference>
<dbReference type="PANTHER" id="PTHR43687:SF2">
    <property type="entry name" value="FERREDOXIN 3"/>
    <property type="match status" value="1"/>
</dbReference>
<dbReference type="Proteomes" id="UP000610960">
    <property type="component" value="Unassembled WGS sequence"/>
</dbReference>
<dbReference type="InterPro" id="IPR050572">
    <property type="entry name" value="Fe-S_Ferredoxin"/>
</dbReference>
<proteinExistence type="predicted"/>